<dbReference type="OrthoDB" id="9766361at2"/>
<evidence type="ECO:0000256" key="5">
    <source>
        <dbReference type="SAM" id="Phobius"/>
    </source>
</evidence>
<organism evidence="6 7">
    <name type="scientific">Actinocrispum wychmicini</name>
    <dbReference type="NCBI Taxonomy" id="1213861"/>
    <lineage>
        <taxon>Bacteria</taxon>
        <taxon>Bacillati</taxon>
        <taxon>Actinomycetota</taxon>
        <taxon>Actinomycetes</taxon>
        <taxon>Pseudonocardiales</taxon>
        <taxon>Pseudonocardiaceae</taxon>
        <taxon>Actinocrispum</taxon>
    </lineage>
</organism>
<protein>
    <submittedName>
        <fullName evidence="6">Colicin V production protein</fullName>
    </submittedName>
</protein>
<dbReference type="EMBL" id="SLWS01000001">
    <property type="protein sequence ID" value="TCO64301.1"/>
    <property type="molecule type" value="Genomic_DNA"/>
</dbReference>
<evidence type="ECO:0000256" key="1">
    <source>
        <dbReference type="ARBA" id="ARBA00004141"/>
    </source>
</evidence>
<accession>A0A4R2JV25</accession>
<evidence type="ECO:0000256" key="3">
    <source>
        <dbReference type="ARBA" id="ARBA00022989"/>
    </source>
</evidence>
<feature type="transmembrane region" description="Helical" evidence="5">
    <location>
        <begin position="32"/>
        <end position="52"/>
    </location>
</feature>
<dbReference type="InterPro" id="IPR043504">
    <property type="entry name" value="Peptidase_S1_PA_chymotrypsin"/>
</dbReference>
<keyword evidence="3 5" id="KW-1133">Transmembrane helix</keyword>
<name>A0A4R2JV25_9PSEU</name>
<gene>
    <name evidence="6" type="ORF">EV192_10167</name>
</gene>
<dbReference type="AlphaFoldDB" id="A0A4R2JV25"/>
<dbReference type="GO" id="GO:0009403">
    <property type="term" value="P:toxin biosynthetic process"/>
    <property type="evidence" value="ECO:0007669"/>
    <property type="project" value="InterPro"/>
</dbReference>
<dbReference type="PANTHER" id="PTHR43019">
    <property type="entry name" value="SERINE ENDOPROTEASE DEGS"/>
    <property type="match status" value="1"/>
</dbReference>
<keyword evidence="2 5" id="KW-0812">Transmembrane</keyword>
<dbReference type="GO" id="GO:0016020">
    <property type="term" value="C:membrane"/>
    <property type="evidence" value="ECO:0007669"/>
    <property type="project" value="UniProtKB-SubCell"/>
</dbReference>
<dbReference type="Pfam" id="PF13365">
    <property type="entry name" value="Trypsin_2"/>
    <property type="match status" value="1"/>
</dbReference>
<dbReference type="GO" id="GO:0006508">
    <property type="term" value="P:proteolysis"/>
    <property type="evidence" value="ECO:0007669"/>
    <property type="project" value="InterPro"/>
</dbReference>
<dbReference type="InterPro" id="IPR003825">
    <property type="entry name" value="Colicin-V_CvpA"/>
</dbReference>
<evidence type="ECO:0000313" key="6">
    <source>
        <dbReference type="EMBL" id="TCO64301.1"/>
    </source>
</evidence>
<keyword evidence="4 5" id="KW-0472">Membrane</keyword>
<proteinExistence type="predicted"/>
<dbReference type="Proteomes" id="UP000295680">
    <property type="component" value="Unassembled WGS sequence"/>
</dbReference>
<comment type="caution">
    <text evidence="6">The sequence shown here is derived from an EMBL/GenBank/DDBJ whole genome shotgun (WGS) entry which is preliminary data.</text>
</comment>
<sequence length="394" mass="40980">MNWVDVLVLALVVLAAISGARQGVVIALPALLGVFAGLVLGALIAPVIVENFTNFATRAAFFIAIVVFLVALGETFGVWVGRTLRRKMKTPNLTPIESILGALVQGVVVFVVAWIIALPLTSVTGLPGLREAINGSVVLGGVNELMPAGAKDLPAGVKKLLDDSGFPSVVGPFSQTPTVSAEPPNPALQGKPAVQKDRPSVLKIHARAQSCSRQLEGSGFVIAPQRVMTNAHVVAGTDQVAVETDKGQLSARVVYYDPEVDVAVLAVPDLTAKPLDFAVEDGKNGQDSIVLGYPLDGPYTASPARISEQIKLRGPDIYDSRTVTRDVFTVRALVQSGNSGGPLVDVNGDVIGVVFGAAVDNNTTGFALTAKQVLPQVKQAPGMTQRVATGACAA</sequence>
<keyword evidence="7" id="KW-1185">Reference proteome</keyword>
<dbReference type="NCBIfam" id="NF033740">
    <property type="entry name" value="MarP_fam_protase"/>
    <property type="match status" value="1"/>
</dbReference>
<evidence type="ECO:0000256" key="4">
    <source>
        <dbReference type="ARBA" id="ARBA00023136"/>
    </source>
</evidence>
<feature type="transmembrane region" description="Helical" evidence="5">
    <location>
        <begin position="59"/>
        <end position="79"/>
    </location>
</feature>
<dbReference type="InterPro" id="IPR009003">
    <property type="entry name" value="Peptidase_S1_PA"/>
</dbReference>
<dbReference type="GO" id="GO:0004252">
    <property type="term" value="F:serine-type endopeptidase activity"/>
    <property type="evidence" value="ECO:0007669"/>
    <property type="project" value="InterPro"/>
</dbReference>
<dbReference type="Gene3D" id="2.40.10.10">
    <property type="entry name" value="Trypsin-like serine proteases"/>
    <property type="match status" value="2"/>
</dbReference>
<dbReference type="Pfam" id="PF02674">
    <property type="entry name" value="Colicin_V"/>
    <property type="match status" value="1"/>
</dbReference>
<reference evidence="6 7" key="1">
    <citation type="submission" date="2019-03" db="EMBL/GenBank/DDBJ databases">
        <title>Genomic Encyclopedia of Type Strains, Phase IV (KMG-IV): sequencing the most valuable type-strain genomes for metagenomic binning, comparative biology and taxonomic classification.</title>
        <authorList>
            <person name="Goeker M."/>
        </authorList>
    </citation>
    <scope>NUCLEOTIDE SEQUENCE [LARGE SCALE GENOMIC DNA]</scope>
    <source>
        <strain evidence="6 7">DSM 45934</strain>
    </source>
</reference>
<dbReference type="RefSeq" id="WP_132109978.1">
    <property type="nucleotide sequence ID" value="NZ_SLWS01000001.1"/>
</dbReference>
<comment type="subcellular location">
    <subcellularLocation>
        <location evidence="1">Membrane</location>
        <topology evidence="1">Multi-pass membrane protein</topology>
    </subcellularLocation>
</comment>
<dbReference type="PRINTS" id="PR00834">
    <property type="entry name" value="PROTEASES2C"/>
</dbReference>
<dbReference type="PANTHER" id="PTHR43019:SF23">
    <property type="entry name" value="PROTEASE DO-LIKE 5, CHLOROPLASTIC"/>
    <property type="match status" value="1"/>
</dbReference>
<feature type="transmembrane region" description="Helical" evidence="5">
    <location>
        <begin position="99"/>
        <end position="120"/>
    </location>
</feature>
<dbReference type="SUPFAM" id="SSF50494">
    <property type="entry name" value="Trypsin-like serine proteases"/>
    <property type="match status" value="1"/>
</dbReference>
<evidence type="ECO:0000256" key="2">
    <source>
        <dbReference type="ARBA" id="ARBA00022692"/>
    </source>
</evidence>
<dbReference type="InterPro" id="IPR047680">
    <property type="entry name" value="MarP-like"/>
</dbReference>
<evidence type="ECO:0000313" key="7">
    <source>
        <dbReference type="Proteomes" id="UP000295680"/>
    </source>
</evidence>
<dbReference type="InterPro" id="IPR001940">
    <property type="entry name" value="Peptidase_S1C"/>
</dbReference>